<keyword evidence="5" id="KW-1185">Reference proteome</keyword>
<accession>A0A0E3SQD8</accession>
<dbReference type="EMBL" id="CP009518">
    <property type="protein sequence ID" value="AKB84263.1"/>
    <property type="molecule type" value="Genomic_DNA"/>
</dbReference>
<protein>
    <submittedName>
        <fullName evidence="4">S-layer family duplication domain protein</fullName>
    </submittedName>
</protein>
<dbReference type="Gene3D" id="2.60.98.40">
    <property type="match status" value="2"/>
</dbReference>
<dbReference type="STRING" id="1434104.MCMEM_0210"/>
<dbReference type="KEGG" id="mmet:MCMEM_0210"/>
<keyword evidence="2" id="KW-0472">Membrane</keyword>
<dbReference type="HOGENOM" id="CLU_670167_0_0_2"/>
<name>A0A0E3SQD8_METMT</name>
<dbReference type="Pfam" id="PF07752">
    <property type="entry name" value="S-layer"/>
    <property type="match status" value="1"/>
</dbReference>
<feature type="domain" description="S-layer family duplication" evidence="3">
    <location>
        <begin position="146"/>
        <end position="262"/>
    </location>
</feature>
<gene>
    <name evidence="4" type="ORF">MCMEM_0210</name>
</gene>
<keyword evidence="2" id="KW-0812">Transmembrane</keyword>
<feature type="transmembrane region" description="Helical" evidence="2">
    <location>
        <begin position="386"/>
        <end position="403"/>
    </location>
</feature>
<feature type="compositionally biased region" description="Acidic residues" evidence="1">
    <location>
        <begin position="341"/>
        <end position="352"/>
    </location>
</feature>
<dbReference type="OrthoDB" id="121604at2157"/>
<dbReference type="AlphaFoldDB" id="A0A0E3SQD8"/>
<proteinExistence type="predicted"/>
<evidence type="ECO:0000313" key="5">
    <source>
        <dbReference type="Proteomes" id="UP000033048"/>
    </source>
</evidence>
<evidence type="ECO:0000256" key="1">
    <source>
        <dbReference type="SAM" id="MobiDB-lite"/>
    </source>
</evidence>
<dbReference type="GeneID" id="24892685"/>
<sequence length="408" mass="45722">MKYIHFVLIAIFAMLFAATPAASLEPSDPIIHYSDSVVEINTELSLAQGYSLKIVDINEDNGDVWVEVRHNGKLVEDGDGTGKENDPFEYILTVEAEDDDEEDEEYLIFRVTPKELVTSGKDTATRIRIEQFRDPTRNTKDFLIYDRSDSVDIGDEMGLEEGYTLSASDLDVDDQTITVTLKKNDHVVKEIKEMEAGDIFSYYKNVNGETRTIFIAKVYDFFESNENHILFLKEISQREDVEVETDVDIRVEGLSGNTVREDERAIIFYDLGDDASKVTIYVDDDRIDVRYDVDEGSYPAVTDELDRGTHEILIETVSTDGSVSSKETSFTVQAKASSGESDPEGEEEETSVTEQVEEIIDDGENATSNVTEGVSDSARDAIGSTAFTYIVVAVLLALTVFFFKREFS</sequence>
<dbReference type="RefSeq" id="WP_048204492.1">
    <property type="nucleotide sequence ID" value="NZ_CP009518.1"/>
</dbReference>
<feature type="region of interest" description="Disordered" evidence="1">
    <location>
        <begin position="333"/>
        <end position="352"/>
    </location>
</feature>
<dbReference type="Proteomes" id="UP000033048">
    <property type="component" value="Chromosome"/>
</dbReference>
<evidence type="ECO:0000256" key="2">
    <source>
        <dbReference type="SAM" id="Phobius"/>
    </source>
</evidence>
<evidence type="ECO:0000259" key="3">
    <source>
        <dbReference type="Pfam" id="PF07752"/>
    </source>
</evidence>
<keyword evidence="2" id="KW-1133">Transmembrane helix</keyword>
<dbReference type="InterPro" id="IPR006457">
    <property type="entry name" value="S_layer-rel_Mac"/>
</dbReference>
<reference evidence="4 5" key="1">
    <citation type="submission" date="2014-07" db="EMBL/GenBank/DDBJ databases">
        <title>Methanogenic archaea and the global carbon cycle.</title>
        <authorList>
            <person name="Henriksen J.R."/>
            <person name="Luke J."/>
            <person name="Reinhart S."/>
            <person name="Benedict M.N."/>
            <person name="Youngblut N.D."/>
            <person name="Metcalf M.E."/>
            <person name="Whitaker R.J."/>
            <person name="Metcalf W.W."/>
        </authorList>
    </citation>
    <scope>NUCLEOTIDE SEQUENCE [LARGE SCALE GENOMIC DNA]</scope>
    <source>
        <strain evidence="4 5">MM1</strain>
    </source>
</reference>
<evidence type="ECO:0000313" key="4">
    <source>
        <dbReference type="EMBL" id="AKB84263.1"/>
    </source>
</evidence>
<organism evidence="4 5">
    <name type="scientific">Methanococcoides methylutens MM1</name>
    <dbReference type="NCBI Taxonomy" id="1434104"/>
    <lineage>
        <taxon>Archaea</taxon>
        <taxon>Methanobacteriati</taxon>
        <taxon>Methanobacteriota</taxon>
        <taxon>Stenosarchaea group</taxon>
        <taxon>Methanomicrobia</taxon>
        <taxon>Methanosarcinales</taxon>
        <taxon>Methanosarcinaceae</taxon>
        <taxon>Methanococcoides</taxon>
    </lineage>
</organism>